<proteinExistence type="predicted"/>
<dbReference type="EMBL" id="JADEWZ010000005">
    <property type="protein sequence ID" value="MBE9115262.1"/>
    <property type="molecule type" value="Genomic_DNA"/>
</dbReference>
<name>A0A8J7B3Q9_9CYAN</name>
<reference evidence="1" key="1">
    <citation type="submission" date="2020-10" db="EMBL/GenBank/DDBJ databases">
        <authorList>
            <person name="Castelo-Branco R."/>
            <person name="Eusebio N."/>
            <person name="Adriana R."/>
            <person name="Vieira A."/>
            <person name="Brugerolle De Fraissinette N."/>
            <person name="Rezende De Castro R."/>
            <person name="Schneider M.P."/>
            <person name="Vasconcelos V."/>
            <person name="Leao P.N."/>
        </authorList>
    </citation>
    <scope>NUCLEOTIDE SEQUENCE</scope>
    <source>
        <strain evidence="1">LEGE 07157</strain>
    </source>
</reference>
<organism evidence="1 2">
    <name type="scientific">Lusitaniella coriacea LEGE 07157</name>
    <dbReference type="NCBI Taxonomy" id="945747"/>
    <lineage>
        <taxon>Bacteria</taxon>
        <taxon>Bacillati</taxon>
        <taxon>Cyanobacteriota</taxon>
        <taxon>Cyanophyceae</taxon>
        <taxon>Spirulinales</taxon>
        <taxon>Lusitaniellaceae</taxon>
        <taxon>Lusitaniella</taxon>
    </lineage>
</organism>
<dbReference type="Proteomes" id="UP000654482">
    <property type="component" value="Unassembled WGS sequence"/>
</dbReference>
<sequence>MLAIEENKILRFLIQWHKEEIYHLLLKLFNNLDHEPSLDEILQYLNDLPFSSLYQDMINYFEWEEIIEAFAFIFENDPSCFRNSPKSINSFMNELPFPRYIVGICYIMIYGFFDREAYLLREPVWNNILNQNPVFASPRLISGSLQKLFEPQELLERSVELLGQENGNWEFYGDILIYKRDENITLQEVIDCLQEKLKTERNQSRIRKYKKHKRKYLIEKLGNRLDSIATWVLRI</sequence>
<dbReference type="RefSeq" id="WP_194028342.1">
    <property type="nucleotide sequence ID" value="NZ_JADEWZ010000005.1"/>
</dbReference>
<protein>
    <submittedName>
        <fullName evidence="1">Uncharacterized protein</fullName>
    </submittedName>
</protein>
<dbReference type="AlphaFoldDB" id="A0A8J7B3Q9"/>
<comment type="caution">
    <text evidence="1">The sequence shown here is derived from an EMBL/GenBank/DDBJ whole genome shotgun (WGS) entry which is preliminary data.</text>
</comment>
<keyword evidence="2" id="KW-1185">Reference proteome</keyword>
<evidence type="ECO:0000313" key="2">
    <source>
        <dbReference type="Proteomes" id="UP000654482"/>
    </source>
</evidence>
<evidence type="ECO:0000313" key="1">
    <source>
        <dbReference type="EMBL" id="MBE9115262.1"/>
    </source>
</evidence>
<gene>
    <name evidence="1" type="ORF">IQ249_05040</name>
</gene>
<accession>A0A8J7B3Q9</accession>